<keyword evidence="2" id="KW-0418">Kinase</keyword>
<name>A0A7W5P960_9ACTN</name>
<dbReference type="Pfam" id="PF00480">
    <property type="entry name" value="ROK"/>
    <property type="match status" value="1"/>
</dbReference>
<dbReference type="EMBL" id="JACHZG010000001">
    <property type="protein sequence ID" value="MBB3328566.1"/>
    <property type="molecule type" value="Genomic_DNA"/>
</dbReference>
<dbReference type="Gene3D" id="1.10.10.10">
    <property type="entry name" value="Winged helix-like DNA-binding domain superfamily/Winged helix DNA-binding domain"/>
    <property type="match status" value="1"/>
</dbReference>
<comment type="similarity">
    <text evidence="1">Belongs to the ROK (NagC/XylR) family.</text>
</comment>
<dbReference type="InterPro" id="IPR000600">
    <property type="entry name" value="ROK"/>
</dbReference>
<protein>
    <submittedName>
        <fullName evidence="2">Putative NBD/HSP70 family sugar kinase</fullName>
    </submittedName>
</protein>
<dbReference type="SUPFAM" id="SSF46785">
    <property type="entry name" value="Winged helix' DNA-binding domain"/>
    <property type="match status" value="1"/>
</dbReference>
<keyword evidence="3" id="KW-1185">Reference proteome</keyword>
<evidence type="ECO:0000313" key="2">
    <source>
        <dbReference type="EMBL" id="MBB3328566.1"/>
    </source>
</evidence>
<dbReference type="PANTHER" id="PTHR18964">
    <property type="entry name" value="ROK (REPRESSOR, ORF, KINASE) FAMILY"/>
    <property type="match status" value="1"/>
</dbReference>
<comment type="caution">
    <text evidence="2">The sequence shown here is derived from an EMBL/GenBank/DDBJ whole genome shotgun (WGS) entry which is preliminary data.</text>
</comment>
<evidence type="ECO:0000313" key="3">
    <source>
        <dbReference type="Proteomes" id="UP000565572"/>
    </source>
</evidence>
<sequence length="393" mass="41132">MPTVKRDAGLLNPASIGQVNRSRVLELLHQNGPSSRAQLARALNVNRATIASILHPLIDNRTLVEGEQVAASPHGGKPARPLWFNADGLELGAMRLAAQAVAVARIGMDGTTHASEHAPLDPGQSIEDLEETVLALAARCFGDRPLLGIGIAASGMVDTTSGTIISLHLAPVLNHYPLGPVLAERFGVPVAVDHHPRVQALGDKWFGYGRHLPSFASVYTGEALGMGIVHEGQIIAGPAGAGGEYGHTVVDMGGELCLCGRHGCWETVASVLWLRREAERRGVEDPQTVGAARLSRAAGTGDAAASDLLDLYARNLAIGMANNEHMLASGTYVVHGDVAAGGELMRSRLQHWLTTFSPRRGLPTTVVLGESGDQIALLGGAGLVLSRELGAGI</sequence>
<dbReference type="GO" id="GO:0016301">
    <property type="term" value="F:kinase activity"/>
    <property type="evidence" value="ECO:0007669"/>
    <property type="project" value="UniProtKB-KW"/>
</dbReference>
<dbReference type="AlphaFoldDB" id="A0A7W5P960"/>
<dbReference type="InterPro" id="IPR036388">
    <property type="entry name" value="WH-like_DNA-bd_sf"/>
</dbReference>
<dbReference type="PANTHER" id="PTHR18964:SF169">
    <property type="entry name" value="N-ACETYLMANNOSAMINE KINASE"/>
    <property type="match status" value="1"/>
</dbReference>
<proteinExistence type="inferred from homology"/>
<dbReference type="Proteomes" id="UP000565572">
    <property type="component" value="Unassembled WGS sequence"/>
</dbReference>
<evidence type="ECO:0000256" key="1">
    <source>
        <dbReference type="ARBA" id="ARBA00006479"/>
    </source>
</evidence>
<keyword evidence="2" id="KW-0808">Transferase</keyword>
<dbReference type="Gene3D" id="3.30.420.40">
    <property type="match status" value="2"/>
</dbReference>
<dbReference type="InterPro" id="IPR036390">
    <property type="entry name" value="WH_DNA-bd_sf"/>
</dbReference>
<reference evidence="2 3" key="1">
    <citation type="submission" date="2020-08" db="EMBL/GenBank/DDBJ databases">
        <title>Sequencing the genomes of 1000 actinobacteria strains.</title>
        <authorList>
            <person name="Klenk H.-P."/>
        </authorList>
    </citation>
    <scope>NUCLEOTIDE SEQUENCE [LARGE SCALE GENOMIC DNA]</scope>
    <source>
        <strain evidence="2 3">DSM 11053</strain>
    </source>
</reference>
<dbReference type="RefSeq" id="WP_183340505.1">
    <property type="nucleotide sequence ID" value="NZ_JACHZG010000001.1"/>
</dbReference>
<dbReference type="InterPro" id="IPR043129">
    <property type="entry name" value="ATPase_NBD"/>
</dbReference>
<dbReference type="SUPFAM" id="SSF53067">
    <property type="entry name" value="Actin-like ATPase domain"/>
    <property type="match status" value="1"/>
</dbReference>
<accession>A0A7W5P960</accession>
<gene>
    <name evidence="2" type="ORF">FHX39_003510</name>
</gene>
<organism evidence="2 3">
    <name type="scientific">Microlunatus antarcticus</name>
    <dbReference type="NCBI Taxonomy" id="53388"/>
    <lineage>
        <taxon>Bacteria</taxon>
        <taxon>Bacillati</taxon>
        <taxon>Actinomycetota</taxon>
        <taxon>Actinomycetes</taxon>
        <taxon>Propionibacteriales</taxon>
        <taxon>Propionibacteriaceae</taxon>
        <taxon>Microlunatus</taxon>
    </lineage>
</organism>